<keyword evidence="2" id="KW-1185">Reference proteome</keyword>
<dbReference type="Gramene" id="TuG1812G0400002036.01.T01">
    <property type="protein sequence ID" value="TuG1812G0400002036.01.T01.cds339041"/>
    <property type="gene ID" value="TuG1812G0400002036.01"/>
</dbReference>
<dbReference type="AlphaFoldDB" id="A0A8R7Q3C3"/>
<reference evidence="1" key="2">
    <citation type="submission" date="2018-03" db="EMBL/GenBank/DDBJ databases">
        <title>The Triticum urartu genome reveals the dynamic nature of wheat genome evolution.</title>
        <authorList>
            <person name="Ling H."/>
            <person name="Ma B."/>
            <person name="Shi X."/>
            <person name="Liu H."/>
            <person name="Dong L."/>
            <person name="Sun H."/>
            <person name="Cao Y."/>
            <person name="Gao Q."/>
            <person name="Zheng S."/>
            <person name="Li Y."/>
            <person name="Yu Y."/>
            <person name="Du H."/>
            <person name="Qi M."/>
            <person name="Li Y."/>
            <person name="Yu H."/>
            <person name="Cui Y."/>
            <person name="Wang N."/>
            <person name="Chen C."/>
            <person name="Wu H."/>
            <person name="Zhao Y."/>
            <person name="Zhang J."/>
            <person name="Li Y."/>
            <person name="Zhou W."/>
            <person name="Zhang B."/>
            <person name="Hu W."/>
            <person name="Eijk M."/>
            <person name="Tang J."/>
            <person name="Witsenboer H."/>
            <person name="Zhao S."/>
            <person name="Li Z."/>
            <person name="Zhang A."/>
            <person name="Wang D."/>
            <person name="Liang C."/>
        </authorList>
    </citation>
    <scope>NUCLEOTIDE SEQUENCE [LARGE SCALE GENOMIC DNA]</scope>
    <source>
        <strain evidence="1">cv. G1812</strain>
    </source>
</reference>
<protein>
    <submittedName>
        <fullName evidence="1">Uncharacterized protein</fullName>
    </submittedName>
</protein>
<reference evidence="1" key="3">
    <citation type="submission" date="2022-06" db="UniProtKB">
        <authorList>
            <consortium name="EnsemblPlants"/>
        </authorList>
    </citation>
    <scope>IDENTIFICATION</scope>
</reference>
<evidence type="ECO:0000313" key="2">
    <source>
        <dbReference type="Proteomes" id="UP000015106"/>
    </source>
</evidence>
<organism evidence="1 2">
    <name type="scientific">Triticum urartu</name>
    <name type="common">Red wild einkorn</name>
    <name type="synonym">Crithodium urartu</name>
    <dbReference type="NCBI Taxonomy" id="4572"/>
    <lineage>
        <taxon>Eukaryota</taxon>
        <taxon>Viridiplantae</taxon>
        <taxon>Streptophyta</taxon>
        <taxon>Embryophyta</taxon>
        <taxon>Tracheophyta</taxon>
        <taxon>Spermatophyta</taxon>
        <taxon>Magnoliopsida</taxon>
        <taxon>Liliopsida</taxon>
        <taxon>Poales</taxon>
        <taxon>Poaceae</taxon>
        <taxon>BOP clade</taxon>
        <taxon>Pooideae</taxon>
        <taxon>Triticodae</taxon>
        <taxon>Triticeae</taxon>
        <taxon>Triticinae</taxon>
        <taxon>Triticum</taxon>
    </lineage>
</organism>
<dbReference type="EnsemblPlants" id="TuG1812G0400002036.01.T01">
    <property type="protein sequence ID" value="TuG1812G0400002036.01.T01.cds339041"/>
    <property type="gene ID" value="TuG1812G0400002036.01"/>
</dbReference>
<sequence>MTWSVKRLLGHIFVQYTGNTQLAVNMRLKKEFIGDVQFRFESVSSVLFNRPDKSRLFLHALCFITHKIGI</sequence>
<accession>A0A8R7Q3C3</accession>
<reference evidence="2" key="1">
    <citation type="journal article" date="2013" name="Nature">
        <title>Draft genome of the wheat A-genome progenitor Triticum urartu.</title>
        <authorList>
            <person name="Ling H.Q."/>
            <person name="Zhao S."/>
            <person name="Liu D."/>
            <person name="Wang J."/>
            <person name="Sun H."/>
            <person name="Zhang C."/>
            <person name="Fan H."/>
            <person name="Li D."/>
            <person name="Dong L."/>
            <person name="Tao Y."/>
            <person name="Gao C."/>
            <person name="Wu H."/>
            <person name="Li Y."/>
            <person name="Cui Y."/>
            <person name="Guo X."/>
            <person name="Zheng S."/>
            <person name="Wang B."/>
            <person name="Yu K."/>
            <person name="Liang Q."/>
            <person name="Yang W."/>
            <person name="Lou X."/>
            <person name="Chen J."/>
            <person name="Feng M."/>
            <person name="Jian J."/>
            <person name="Zhang X."/>
            <person name="Luo G."/>
            <person name="Jiang Y."/>
            <person name="Liu J."/>
            <person name="Wang Z."/>
            <person name="Sha Y."/>
            <person name="Zhang B."/>
            <person name="Wu H."/>
            <person name="Tang D."/>
            <person name="Shen Q."/>
            <person name="Xue P."/>
            <person name="Zou S."/>
            <person name="Wang X."/>
            <person name="Liu X."/>
            <person name="Wang F."/>
            <person name="Yang Y."/>
            <person name="An X."/>
            <person name="Dong Z."/>
            <person name="Zhang K."/>
            <person name="Zhang X."/>
            <person name="Luo M.C."/>
            <person name="Dvorak J."/>
            <person name="Tong Y."/>
            <person name="Wang J."/>
            <person name="Yang H."/>
            <person name="Li Z."/>
            <person name="Wang D."/>
            <person name="Zhang A."/>
            <person name="Wang J."/>
        </authorList>
    </citation>
    <scope>NUCLEOTIDE SEQUENCE</scope>
    <source>
        <strain evidence="2">cv. G1812</strain>
    </source>
</reference>
<evidence type="ECO:0000313" key="1">
    <source>
        <dbReference type="EnsemblPlants" id="TuG1812G0400002036.01.T01.cds339041"/>
    </source>
</evidence>
<name>A0A8R7Q3C3_TRIUA</name>
<dbReference type="Proteomes" id="UP000015106">
    <property type="component" value="Chromosome 4"/>
</dbReference>
<proteinExistence type="predicted"/>